<proteinExistence type="predicted"/>
<evidence type="ECO:0008006" key="4">
    <source>
        <dbReference type="Google" id="ProtNLM"/>
    </source>
</evidence>
<evidence type="ECO:0000256" key="1">
    <source>
        <dbReference type="SAM" id="MobiDB-lite"/>
    </source>
</evidence>
<feature type="region of interest" description="Disordered" evidence="1">
    <location>
        <begin position="191"/>
        <end position="220"/>
    </location>
</feature>
<organism evidence="2 3">
    <name type="scientific">Genlisea aurea</name>
    <dbReference type="NCBI Taxonomy" id="192259"/>
    <lineage>
        <taxon>Eukaryota</taxon>
        <taxon>Viridiplantae</taxon>
        <taxon>Streptophyta</taxon>
        <taxon>Embryophyta</taxon>
        <taxon>Tracheophyta</taxon>
        <taxon>Spermatophyta</taxon>
        <taxon>Magnoliopsida</taxon>
        <taxon>eudicotyledons</taxon>
        <taxon>Gunneridae</taxon>
        <taxon>Pentapetalae</taxon>
        <taxon>asterids</taxon>
        <taxon>lamiids</taxon>
        <taxon>Lamiales</taxon>
        <taxon>Lentibulariaceae</taxon>
        <taxon>Genlisea</taxon>
    </lineage>
</organism>
<dbReference type="OrthoDB" id="618331at2759"/>
<dbReference type="GO" id="GO:0006355">
    <property type="term" value="P:regulation of DNA-templated transcription"/>
    <property type="evidence" value="ECO:0007669"/>
    <property type="project" value="InterPro"/>
</dbReference>
<keyword evidence="3" id="KW-1185">Reference proteome</keyword>
<gene>
    <name evidence="2" type="ORF">M569_15924</name>
</gene>
<dbReference type="InterPro" id="IPR039928">
    <property type="entry name" value="LNK"/>
</dbReference>
<dbReference type="AlphaFoldDB" id="S8C3G0"/>
<feature type="compositionally biased region" description="Polar residues" evidence="1">
    <location>
        <begin position="191"/>
        <end position="202"/>
    </location>
</feature>
<evidence type="ECO:0000313" key="2">
    <source>
        <dbReference type="EMBL" id="EPS58886.1"/>
    </source>
</evidence>
<accession>S8C3G0</accession>
<comment type="caution">
    <text evidence="2">The sequence shown here is derived from an EMBL/GenBank/DDBJ whole genome shotgun (WGS) entry which is preliminary data.</text>
</comment>
<dbReference type="PANTHER" id="PTHR33334">
    <property type="entry name" value="PROTEIN LNK1"/>
    <property type="match status" value="1"/>
</dbReference>
<protein>
    <recommendedName>
        <fullName evidence="4">Protein LNK2</fullName>
    </recommendedName>
</protein>
<dbReference type="PANTHER" id="PTHR33334:SF5">
    <property type="entry name" value="PROTEIN LNK2"/>
    <property type="match status" value="1"/>
</dbReference>
<dbReference type="EMBL" id="AUSU01008822">
    <property type="protein sequence ID" value="EPS58886.1"/>
    <property type="molecule type" value="Genomic_DNA"/>
</dbReference>
<reference evidence="2 3" key="1">
    <citation type="journal article" date="2013" name="BMC Genomics">
        <title>The miniature genome of a carnivorous plant Genlisea aurea contains a low number of genes and short non-coding sequences.</title>
        <authorList>
            <person name="Leushkin E.V."/>
            <person name="Sutormin R.A."/>
            <person name="Nabieva E.R."/>
            <person name="Penin A.A."/>
            <person name="Kondrashov A.S."/>
            <person name="Logacheva M.D."/>
        </authorList>
    </citation>
    <scope>NUCLEOTIDE SEQUENCE [LARGE SCALE GENOMIC DNA]</scope>
</reference>
<sequence length="251" mass="27598">LENSVDLVGRQTVAASEPVLVDVIGSPFQLNGLPSATPFHGIAPSHRPAPPASMPAANAKNSLDACAKPPRMTPKEKIEKLRRRQQMRAILAIQNQQLQFDNQVSVTENSGLEKLSADQNVGGFLAPLDHPGSPTEQDDSSTISMALDNCSVEESVLYRLQETVSKMDMQIRLCIRDSLFRLARSAIQRQYPNDTTSSISTNSRDEPRKNDVVGNQRFGRVPDVETETNPIDRIVAHLLFHRPPDLSGKLA</sequence>
<feature type="non-terminal residue" evidence="2">
    <location>
        <position position="1"/>
    </location>
</feature>
<evidence type="ECO:0000313" key="3">
    <source>
        <dbReference type="Proteomes" id="UP000015453"/>
    </source>
</evidence>
<feature type="non-terminal residue" evidence="2">
    <location>
        <position position="251"/>
    </location>
</feature>
<dbReference type="Proteomes" id="UP000015453">
    <property type="component" value="Unassembled WGS sequence"/>
</dbReference>
<dbReference type="GO" id="GO:0007623">
    <property type="term" value="P:circadian rhythm"/>
    <property type="evidence" value="ECO:0007669"/>
    <property type="project" value="InterPro"/>
</dbReference>
<name>S8C3G0_9LAMI</name>